<dbReference type="PANTHER" id="PTHR32294:SF4">
    <property type="entry name" value="ERROR-PRONE DNA POLYMERASE"/>
    <property type="match status" value="1"/>
</dbReference>
<evidence type="ECO:0000313" key="16">
    <source>
        <dbReference type="EMBL" id="PSH64369.1"/>
    </source>
</evidence>
<feature type="domain" description="Polymerase/histidinol phosphatase N-terminal" evidence="15">
    <location>
        <begin position="5"/>
        <end position="78"/>
    </location>
</feature>
<accession>A0A2P7BD55</accession>
<gene>
    <name evidence="13" type="primary">dnaE2</name>
    <name evidence="16" type="ORF">CU102_22050</name>
</gene>
<dbReference type="OrthoDB" id="9803237at2"/>
<dbReference type="InterPro" id="IPR016195">
    <property type="entry name" value="Pol/histidinol_Pase-like"/>
</dbReference>
<dbReference type="Proteomes" id="UP000241444">
    <property type="component" value="Unassembled WGS sequence"/>
</dbReference>
<dbReference type="GO" id="GO:0008408">
    <property type="term" value="F:3'-5' exonuclease activity"/>
    <property type="evidence" value="ECO:0007669"/>
    <property type="project" value="InterPro"/>
</dbReference>
<dbReference type="NCBIfam" id="TIGR00594">
    <property type="entry name" value="polc"/>
    <property type="match status" value="1"/>
</dbReference>
<dbReference type="InterPro" id="IPR004365">
    <property type="entry name" value="NA-bd_OB_tRNA"/>
</dbReference>
<keyword evidence="8 13" id="KW-0235">DNA replication</keyword>
<evidence type="ECO:0000256" key="11">
    <source>
        <dbReference type="ARBA" id="ARBA00023204"/>
    </source>
</evidence>
<dbReference type="InterPro" id="IPR040982">
    <property type="entry name" value="DNA_pol3_finger"/>
</dbReference>
<dbReference type="SMART" id="SM00481">
    <property type="entry name" value="POLIIIAc"/>
    <property type="match status" value="1"/>
</dbReference>
<dbReference type="NCBIfam" id="NF004225">
    <property type="entry name" value="PRK05672.1"/>
    <property type="match status" value="1"/>
</dbReference>
<comment type="catalytic activity">
    <reaction evidence="12 13">
        <text>DNA(n) + a 2'-deoxyribonucleoside 5'-triphosphate = DNA(n+1) + diphosphate</text>
        <dbReference type="Rhea" id="RHEA:22508"/>
        <dbReference type="Rhea" id="RHEA-COMP:17339"/>
        <dbReference type="Rhea" id="RHEA-COMP:17340"/>
        <dbReference type="ChEBI" id="CHEBI:33019"/>
        <dbReference type="ChEBI" id="CHEBI:61560"/>
        <dbReference type="ChEBI" id="CHEBI:173112"/>
        <dbReference type="EC" id="2.7.7.7"/>
    </reaction>
</comment>
<dbReference type="Gene3D" id="3.20.20.140">
    <property type="entry name" value="Metal-dependent hydrolases"/>
    <property type="match status" value="1"/>
</dbReference>
<comment type="subcellular location">
    <subcellularLocation>
        <location evidence="1 13">Cytoplasm</location>
    </subcellularLocation>
</comment>
<evidence type="ECO:0000256" key="10">
    <source>
        <dbReference type="ARBA" id="ARBA00022932"/>
    </source>
</evidence>
<evidence type="ECO:0000256" key="1">
    <source>
        <dbReference type="ARBA" id="ARBA00004496"/>
    </source>
</evidence>
<evidence type="ECO:0000256" key="9">
    <source>
        <dbReference type="ARBA" id="ARBA00022763"/>
    </source>
</evidence>
<dbReference type="HAMAP" id="MF_01902">
    <property type="entry name" value="DNApol_error_prone"/>
    <property type="match status" value="1"/>
</dbReference>
<reference evidence="17" key="1">
    <citation type="submission" date="2017-11" db="EMBL/GenBank/DDBJ databases">
        <authorList>
            <person name="Kuznetsova I."/>
            <person name="Sazanova A."/>
            <person name="Chirak E."/>
            <person name="Safronova V."/>
            <person name="Willems A."/>
        </authorList>
    </citation>
    <scope>NUCLEOTIDE SEQUENCE [LARGE SCALE GENOMIC DNA]</scope>
    <source>
        <strain evidence="17">STM 196</strain>
    </source>
</reference>
<keyword evidence="6 13" id="KW-0808">Transferase</keyword>
<dbReference type="EC" id="2.7.7.7" evidence="3 13"/>
<dbReference type="RefSeq" id="WP_106713244.1">
    <property type="nucleotide sequence ID" value="NZ_PGGO01000020.1"/>
</dbReference>
<dbReference type="InterPro" id="IPR029460">
    <property type="entry name" value="DNAPol_HHH"/>
</dbReference>
<dbReference type="Pfam" id="PF01336">
    <property type="entry name" value="tRNA_anti-codon"/>
    <property type="match status" value="1"/>
</dbReference>
<evidence type="ECO:0000313" key="17">
    <source>
        <dbReference type="Proteomes" id="UP000241444"/>
    </source>
</evidence>
<evidence type="ECO:0000256" key="14">
    <source>
        <dbReference type="SAM" id="MobiDB-lite"/>
    </source>
</evidence>
<dbReference type="Pfam" id="PF14579">
    <property type="entry name" value="HHH_6"/>
    <property type="match status" value="1"/>
</dbReference>
<evidence type="ECO:0000256" key="4">
    <source>
        <dbReference type="ARBA" id="ARBA00017273"/>
    </source>
</evidence>
<keyword evidence="10 13" id="KW-0239">DNA-directed DNA polymerase</keyword>
<evidence type="ECO:0000256" key="12">
    <source>
        <dbReference type="ARBA" id="ARBA00049244"/>
    </source>
</evidence>
<dbReference type="GO" id="GO:0006281">
    <property type="term" value="P:DNA repair"/>
    <property type="evidence" value="ECO:0007669"/>
    <property type="project" value="UniProtKB-UniRule"/>
</dbReference>
<keyword evidence="17" id="KW-1185">Reference proteome</keyword>
<protein>
    <recommendedName>
        <fullName evidence="4 13">Error-prone DNA polymerase</fullName>
        <ecNumber evidence="3 13">2.7.7.7</ecNumber>
    </recommendedName>
</protein>
<evidence type="ECO:0000259" key="15">
    <source>
        <dbReference type="SMART" id="SM00481"/>
    </source>
</evidence>
<evidence type="ECO:0000256" key="7">
    <source>
        <dbReference type="ARBA" id="ARBA00022695"/>
    </source>
</evidence>
<evidence type="ECO:0000256" key="2">
    <source>
        <dbReference type="ARBA" id="ARBA00007391"/>
    </source>
</evidence>
<keyword evidence="7 13" id="KW-0548">Nucleotidyltransferase</keyword>
<dbReference type="GO" id="GO:0003887">
    <property type="term" value="F:DNA-directed DNA polymerase activity"/>
    <property type="evidence" value="ECO:0007669"/>
    <property type="project" value="UniProtKB-UniRule"/>
</dbReference>
<name>A0A2P7BD55_9HYPH</name>
<dbReference type="SUPFAM" id="SSF89550">
    <property type="entry name" value="PHP domain-like"/>
    <property type="match status" value="1"/>
</dbReference>
<dbReference type="GO" id="GO:0005737">
    <property type="term" value="C:cytoplasm"/>
    <property type="evidence" value="ECO:0007669"/>
    <property type="project" value="UniProtKB-SubCell"/>
</dbReference>
<dbReference type="GO" id="GO:0003676">
    <property type="term" value="F:nucleic acid binding"/>
    <property type="evidence" value="ECO:0007669"/>
    <property type="project" value="InterPro"/>
</dbReference>
<dbReference type="GO" id="GO:0006260">
    <property type="term" value="P:DNA replication"/>
    <property type="evidence" value="ECO:0007669"/>
    <property type="project" value="UniProtKB-KW"/>
</dbReference>
<dbReference type="PANTHER" id="PTHR32294">
    <property type="entry name" value="DNA POLYMERASE III SUBUNIT ALPHA"/>
    <property type="match status" value="1"/>
</dbReference>
<keyword evidence="11 13" id="KW-0234">DNA repair</keyword>
<dbReference type="Gene3D" id="1.10.150.870">
    <property type="match status" value="1"/>
</dbReference>
<comment type="caution">
    <text evidence="16">The sequence shown here is derived from an EMBL/GenBank/DDBJ whole genome shotgun (WGS) entry which is preliminary data.</text>
</comment>
<dbReference type="Pfam" id="PF02811">
    <property type="entry name" value="PHP"/>
    <property type="match status" value="1"/>
</dbReference>
<feature type="region of interest" description="Disordered" evidence="14">
    <location>
        <begin position="1050"/>
        <end position="1069"/>
    </location>
</feature>
<dbReference type="InterPro" id="IPR023073">
    <property type="entry name" value="DnaE2"/>
</dbReference>
<dbReference type="InterPro" id="IPR003141">
    <property type="entry name" value="Pol/His_phosphatase_N"/>
</dbReference>
<evidence type="ECO:0000256" key="3">
    <source>
        <dbReference type="ARBA" id="ARBA00012417"/>
    </source>
</evidence>
<dbReference type="CDD" id="cd07434">
    <property type="entry name" value="PHP_PolIIIA_DnaE2"/>
    <property type="match status" value="1"/>
</dbReference>
<keyword evidence="5 13" id="KW-0963">Cytoplasm</keyword>
<dbReference type="CDD" id="cd04485">
    <property type="entry name" value="DnaE_OBF"/>
    <property type="match status" value="1"/>
</dbReference>
<comment type="similarity">
    <text evidence="2 13">Belongs to the DNA polymerase type-C family. DnaE2 subfamily.</text>
</comment>
<evidence type="ECO:0000256" key="5">
    <source>
        <dbReference type="ARBA" id="ARBA00022490"/>
    </source>
</evidence>
<sequence length="1082" mass="122372">MPDYTELAITSNFSFLEGASHPEELVKTAAILGLAGIGIADRNTLAGVVRAYTAHKEITEKSEIGLNLFIGCRLVFIDDTPDLLVYPRDRSAYGQLCRLLSEGKTRAGVKGECHLLFEDFFFRAKDFQIAVIPPANPDEKLTVHLKKLNMAAPGSVWLGLAMTHLGADRRRGERLARIANEANVPLLALNDVLYHTASRRPLQDVLTCIREHVTIDRAGRRLEKNAERHMKAPGEMHRLFRHFPAALMETRRFVEPINFSLDQLKYDYPDEPVPPGKTPQQHLIDETWKGAAKRYPEGIPGKVRELLEKELTLIDTLKYAPYFLTVYDIVTHARSLNILCQGRGSSANSAVCYCLGITAVDPVRINLLFERFLSAERKEPPDIDVDFEHERREEVMQYVYQRYSRERAAIVATVISYRPRSAIRDVGKALGLTEDITAALANTVWGSWGSTVEKQEVRQAGLDPENVMIRRAVKLATELIGFPRHLSQHVGGFVLTQQRLDETVPIGPAAMADRSFIEWNKDDIDSLNIMKVDVLSLGMLTCIRKAFDLIHLHDGKRYELATVPPEDGKVYDMLCNADSLGVFQVESRAQMNMLPRLRPRSFYDLVIEVAIVRPGPIQGDMVHPYLRRRNKIEEVHYPSPSPDKGDKDELRNVLEKTLGVPLFQEQAMRIAIEAARFTPDEANKLRRAMATFRNVGTIHTMQEQMVEGMVRRGYERSFAENCFNQIKGFGEYGFPESHAASFAILVYISSWIKCYHPAAFAAALLNSQPMGFYAPAQIIRDARDHGVEIRAVDINFSEWDNTLERVDATRLAMRLGFRQVEGFSKAWANEICARRGKCYEGIEELRRLTRLGRRAFVLLADADAFRSLAIDRREALWAVRRFPDNETLPLFQAADVNELAQETETRLPGMKMSEHVIADYESMRFSLKGHPMQFLRDVFSAENVSTCRQANSLGNNTRVKLAGVITVRQRPGSASGVVFMTIEDETGIANIIIWPKLMKAYRKEVMGSRLILIEGTAQSADNVVHVVARKLFDRTGDLYSLSEQRPALPVSRSDEVVHPVSNEQRGTHPRKVRILPKSRDFH</sequence>
<dbReference type="Pfam" id="PF07733">
    <property type="entry name" value="DNA_pol3_alpha"/>
    <property type="match status" value="1"/>
</dbReference>
<dbReference type="EMBL" id="PGGO01000020">
    <property type="protein sequence ID" value="PSH64369.1"/>
    <property type="molecule type" value="Genomic_DNA"/>
</dbReference>
<dbReference type="Pfam" id="PF17657">
    <property type="entry name" value="DNA_pol3_finger"/>
    <property type="match status" value="1"/>
</dbReference>
<dbReference type="InterPro" id="IPR004805">
    <property type="entry name" value="DnaE2/DnaE/PolC"/>
</dbReference>
<dbReference type="InterPro" id="IPR011708">
    <property type="entry name" value="DNA_pol3_alpha_NTPase_dom"/>
</dbReference>
<evidence type="ECO:0000256" key="6">
    <source>
        <dbReference type="ARBA" id="ARBA00022679"/>
    </source>
</evidence>
<organism evidence="16 17">
    <name type="scientific">Phyllobacterium brassicacearum</name>
    <dbReference type="NCBI Taxonomy" id="314235"/>
    <lineage>
        <taxon>Bacteria</taxon>
        <taxon>Pseudomonadati</taxon>
        <taxon>Pseudomonadota</taxon>
        <taxon>Alphaproteobacteria</taxon>
        <taxon>Hyphomicrobiales</taxon>
        <taxon>Phyllobacteriaceae</taxon>
        <taxon>Phyllobacterium</taxon>
    </lineage>
</organism>
<proteinExistence type="inferred from homology"/>
<evidence type="ECO:0000256" key="8">
    <source>
        <dbReference type="ARBA" id="ARBA00022705"/>
    </source>
</evidence>
<dbReference type="AlphaFoldDB" id="A0A2P7BD55"/>
<evidence type="ECO:0000256" key="13">
    <source>
        <dbReference type="HAMAP-Rule" id="MF_01902"/>
    </source>
</evidence>
<keyword evidence="9 13" id="KW-0227">DNA damage</keyword>
<comment type="function">
    <text evidence="13">DNA polymerase involved in damage-induced mutagenesis and translesion synthesis (TLS). It is not the major replicative DNA polymerase.</text>
</comment>
<dbReference type="InterPro" id="IPR004013">
    <property type="entry name" value="PHP_dom"/>
</dbReference>